<dbReference type="Proteomes" id="UP000732399">
    <property type="component" value="Unassembled WGS sequence"/>
</dbReference>
<name>A0ABX1CPS1_9SPHN</name>
<organism evidence="1 2">
    <name type="scientific">Sphingomonas corticis</name>
    <dbReference type="NCBI Taxonomy" id="2722791"/>
    <lineage>
        <taxon>Bacteria</taxon>
        <taxon>Pseudomonadati</taxon>
        <taxon>Pseudomonadota</taxon>
        <taxon>Alphaproteobacteria</taxon>
        <taxon>Sphingomonadales</taxon>
        <taxon>Sphingomonadaceae</taxon>
        <taxon>Sphingomonas</taxon>
    </lineage>
</organism>
<dbReference type="EMBL" id="JAAVJH010000003">
    <property type="protein sequence ID" value="NJR78295.1"/>
    <property type="molecule type" value="Genomic_DNA"/>
</dbReference>
<keyword evidence="2" id="KW-1185">Reference proteome</keyword>
<protein>
    <submittedName>
        <fullName evidence="1">SH3 domain-containing protein</fullName>
    </submittedName>
</protein>
<proteinExistence type="predicted"/>
<sequence>MRPDLADARLADRVFAPHYALPVRRTLAFPAPLVDGTAPVAALEPGEAFDVLDVTGGRAWGIAVAHGLVGYVDAAALEAAT</sequence>
<reference evidence="1 2" key="1">
    <citation type="submission" date="2020-03" db="EMBL/GenBank/DDBJ databases">
        <authorList>
            <person name="Wang L."/>
            <person name="He N."/>
            <person name="Li Y."/>
            <person name="Fang Y."/>
            <person name="Zhang F."/>
        </authorList>
    </citation>
    <scope>NUCLEOTIDE SEQUENCE [LARGE SCALE GENOMIC DNA]</scope>
    <source>
        <strain evidence="1 2">36D10-4-7</strain>
    </source>
</reference>
<comment type="caution">
    <text evidence="1">The sequence shown here is derived from an EMBL/GenBank/DDBJ whole genome shotgun (WGS) entry which is preliminary data.</text>
</comment>
<evidence type="ECO:0000313" key="1">
    <source>
        <dbReference type="EMBL" id="NJR78295.1"/>
    </source>
</evidence>
<gene>
    <name evidence="1" type="ORF">HBH26_06640</name>
</gene>
<accession>A0ABX1CPS1</accession>
<evidence type="ECO:0000313" key="2">
    <source>
        <dbReference type="Proteomes" id="UP000732399"/>
    </source>
</evidence>